<organism evidence="4 5">
    <name type="scientific">Periconia macrospinosa</name>
    <dbReference type="NCBI Taxonomy" id="97972"/>
    <lineage>
        <taxon>Eukaryota</taxon>
        <taxon>Fungi</taxon>
        <taxon>Dikarya</taxon>
        <taxon>Ascomycota</taxon>
        <taxon>Pezizomycotina</taxon>
        <taxon>Dothideomycetes</taxon>
        <taxon>Pleosporomycetidae</taxon>
        <taxon>Pleosporales</taxon>
        <taxon>Massarineae</taxon>
        <taxon>Periconiaceae</taxon>
        <taxon>Periconia</taxon>
    </lineage>
</organism>
<dbReference type="AlphaFoldDB" id="A0A2V1EDD9"/>
<evidence type="ECO:0000256" key="1">
    <source>
        <dbReference type="ARBA" id="ARBA00022614"/>
    </source>
</evidence>
<dbReference type="SUPFAM" id="SSF74924">
    <property type="entry name" value="Cap-Gly domain"/>
    <property type="match status" value="1"/>
</dbReference>
<dbReference type="PANTHER" id="PTHR46652">
    <property type="entry name" value="LEUCINE-RICH REPEAT AND IQ DOMAIN-CONTAINING PROTEIN 1-RELATED"/>
    <property type="match status" value="1"/>
</dbReference>
<dbReference type="Pfam" id="PF01302">
    <property type="entry name" value="CAP_GLY"/>
    <property type="match status" value="1"/>
</dbReference>
<dbReference type="InterPro" id="IPR050836">
    <property type="entry name" value="SDS22/Internalin_LRR"/>
</dbReference>
<keyword evidence="2" id="KW-0677">Repeat</keyword>
<dbReference type="Gene3D" id="3.80.10.10">
    <property type="entry name" value="Ribonuclease Inhibitor"/>
    <property type="match status" value="2"/>
</dbReference>
<proteinExistence type="predicted"/>
<dbReference type="InterPro" id="IPR000938">
    <property type="entry name" value="CAP-Gly_domain"/>
</dbReference>
<sequence length="594" mass="66725">MATQYYVGKRLSFDGQLCTVRYIGDVKGTKGEWLGVEWDDPARGKHSGEHAGIRYFQCLRDNTTAGSFIRPNRKSDTPRSFVEALKAKYASEDFEDPNVEIVFTTQPGDNARIRAEPLSKPKQSIRISGKEVEEVGFDKIRKQLAALSELKIVILDGFCMERPIARRNEGTDSWPIGLSDIKDASPKVIELDLSRNLFEEWREIASICEQLTNLRSLRVDGTRFRDTSLTVTEIARANAAFAHIKYLKLEDTLLPWEDMTRITQLFSDLTTFVASSNLYASLPSMHTPNPTIVDLSLEDNLFSTLTSLEPLTRLLNLRRLVLKSNKISAIGSTDSEPDPVFPLSLTEVDFSYNEIADWSFIDALQHTFPGLTSLRISHNPLFKSLQAPDGKAMTAEDGYVVVLARLANLKTLNFSNVLPKERLDAESYYLSLIAKEVSFAPDSDEERILKTHPRWKELCEEYGEPAIQRSSSQINPNSLAARLIRLELYQVGGKRVKIEIPKSATAYTLLGIVSQNFQIKPRACKMVWETGEWMPVASEDIYDDGEASETSLSEKNDESPAFSKVSREVVIIPGTRGVGTWIEGNEAVIRIEAR</sequence>
<keyword evidence="1" id="KW-0433">Leucine-rich repeat</keyword>
<dbReference type="SMART" id="SM01052">
    <property type="entry name" value="CAP_GLY"/>
    <property type="match status" value="1"/>
</dbReference>
<reference evidence="4 5" key="1">
    <citation type="journal article" date="2018" name="Sci. Rep.">
        <title>Comparative genomics provides insights into the lifestyle and reveals functional heterogeneity of dark septate endophytic fungi.</title>
        <authorList>
            <person name="Knapp D.G."/>
            <person name="Nemeth J.B."/>
            <person name="Barry K."/>
            <person name="Hainaut M."/>
            <person name="Henrissat B."/>
            <person name="Johnson J."/>
            <person name="Kuo A."/>
            <person name="Lim J.H.P."/>
            <person name="Lipzen A."/>
            <person name="Nolan M."/>
            <person name="Ohm R.A."/>
            <person name="Tamas L."/>
            <person name="Grigoriev I.V."/>
            <person name="Spatafora J.W."/>
            <person name="Nagy L.G."/>
            <person name="Kovacs G.M."/>
        </authorList>
    </citation>
    <scope>NUCLEOTIDE SEQUENCE [LARGE SCALE GENOMIC DNA]</scope>
    <source>
        <strain evidence="4 5">DSE2036</strain>
    </source>
</reference>
<dbReference type="OrthoDB" id="5273213at2759"/>
<dbReference type="PROSITE" id="PS50245">
    <property type="entry name" value="CAP_GLY_2"/>
    <property type="match status" value="1"/>
</dbReference>
<dbReference type="Gene3D" id="2.30.30.190">
    <property type="entry name" value="CAP Gly-rich-like domain"/>
    <property type="match status" value="1"/>
</dbReference>
<keyword evidence="5" id="KW-1185">Reference proteome</keyword>
<dbReference type="EMBL" id="KZ805300">
    <property type="protein sequence ID" value="PVI08553.1"/>
    <property type="molecule type" value="Genomic_DNA"/>
</dbReference>
<dbReference type="Proteomes" id="UP000244855">
    <property type="component" value="Unassembled WGS sequence"/>
</dbReference>
<evidence type="ECO:0000256" key="2">
    <source>
        <dbReference type="ARBA" id="ARBA00022737"/>
    </source>
</evidence>
<dbReference type="SUPFAM" id="SSF52058">
    <property type="entry name" value="L domain-like"/>
    <property type="match status" value="1"/>
</dbReference>
<dbReference type="InterPro" id="IPR032675">
    <property type="entry name" value="LRR_dom_sf"/>
</dbReference>
<accession>A0A2V1EDD9</accession>
<evidence type="ECO:0000313" key="4">
    <source>
        <dbReference type="EMBL" id="PVI08553.1"/>
    </source>
</evidence>
<feature type="domain" description="CAP-Gly" evidence="3">
    <location>
        <begin position="24"/>
        <end position="70"/>
    </location>
</feature>
<evidence type="ECO:0000259" key="3">
    <source>
        <dbReference type="PROSITE" id="PS50245"/>
    </source>
</evidence>
<protein>
    <recommendedName>
        <fullName evidence="3">CAP-Gly domain-containing protein</fullName>
    </recommendedName>
</protein>
<dbReference type="InterPro" id="IPR036859">
    <property type="entry name" value="CAP-Gly_dom_sf"/>
</dbReference>
<name>A0A2V1EDD9_9PLEO</name>
<dbReference type="PANTHER" id="PTHR46652:SF3">
    <property type="entry name" value="LEUCINE-RICH REPEAT-CONTAINING PROTEIN 9"/>
    <property type="match status" value="1"/>
</dbReference>
<gene>
    <name evidence="4" type="ORF">DM02DRAFT_5528</name>
</gene>
<dbReference type="STRING" id="97972.A0A2V1EDD9"/>
<evidence type="ECO:0000313" key="5">
    <source>
        <dbReference type="Proteomes" id="UP000244855"/>
    </source>
</evidence>